<proteinExistence type="predicted"/>
<dbReference type="Proteomes" id="UP000197587">
    <property type="component" value="Unassembled WGS sequence"/>
</dbReference>
<name>A0A246B841_9FLAO</name>
<protein>
    <recommendedName>
        <fullName evidence="4">DUF4298 domain-containing protein</fullName>
    </recommendedName>
</protein>
<evidence type="ECO:0008006" key="4">
    <source>
        <dbReference type="Google" id="ProtNLM"/>
    </source>
</evidence>
<reference evidence="2 3" key="1">
    <citation type="submission" date="2014-01" db="EMBL/GenBank/DDBJ databases">
        <authorList>
            <consortium name="Genome Consortium for Active Teaching"/>
            <person name="Sontag T.C."/>
            <person name="Newman J.D."/>
        </authorList>
    </citation>
    <scope>NUCLEOTIDE SEQUENCE [LARGE SCALE GENOMIC DNA]</scope>
    <source>
        <strain evidence="2 3">DSM 19056</strain>
    </source>
</reference>
<keyword evidence="1" id="KW-0175">Coiled coil</keyword>
<evidence type="ECO:0000313" key="3">
    <source>
        <dbReference type="Proteomes" id="UP000197587"/>
    </source>
</evidence>
<dbReference type="InterPro" id="IPR025384">
    <property type="entry name" value="DUF4298"/>
</dbReference>
<gene>
    <name evidence="2" type="ORF">AP75_10525</name>
</gene>
<keyword evidence="3" id="KW-1185">Reference proteome</keyword>
<reference evidence="2 3" key="2">
    <citation type="submission" date="2017-05" db="EMBL/GenBank/DDBJ databases">
        <title>Genome of Chryseobacterium haifense.</title>
        <authorList>
            <person name="Newman J.D."/>
        </authorList>
    </citation>
    <scope>NUCLEOTIDE SEQUENCE [LARGE SCALE GENOMIC DNA]</scope>
    <source>
        <strain evidence="2 3">DSM 19056</strain>
    </source>
</reference>
<comment type="caution">
    <text evidence="2">The sequence shown here is derived from an EMBL/GenBank/DDBJ whole genome shotgun (WGS) entry which is preliminary data.</text>
</comment>
<dbReference type="EMBL" id="JASZ02000025">
    <property type="protein sequence ID" value="OWK97558.1"/>
    <property type="molecule type" value="Genomic_DNA"/>
</dbReference>
<dbReference type="AlphaFoldDB" id="A0A246B841"/>
<accession>A0A246B841</accession>
<evidence type="ECO:0000313" key="2">
    <source>
        <dbReference type="EMBL" id="OWK97558.1"/>
    </source>
</evidence>
<sequence>MEMEIDLERITEMENALNQTDQLIKEMENLLKKWEENLPNYQKLYSYYYSEEWSKDFEAANENKFPVGFPHGVLSEDAAYNTLGDFRELSIRMLKIGVKGVE</sequence>
<evidence type="ECO:0000256" key="1">
    <source>
        <dbReference type="SAM" id="Coils"/>
    </source>
</evidence>
<organism evidence="2 3">
    <name type="scientific">Kaistella haifensis DSM 19056</name>
    <dbReference type="NCBI Taxonomy" id="1450526"/>
    <lineage>
        <taxon>Bacteria</taxon>
        <taxon>Pseudomonadati</taxon>
        <taxon>Bacteroidota</taxon>
        <taxon>Flavobacteriia</taxon>
        <taxon>Flavobacteriales</taxon>
        <taxon>Weeksellaceae</taxon>
        <taxon>Chryseobacterium group</taxon>
        <taxon>Kaistella</taxon>
    </lineage>
</organism>
<dbReference type="Pfam" id="PF14131">
    <property type="entry name" value="DUF4298"/>
    <property type="match status" value="1"/>
</dbReference>
<feature type="coiled-coil region" evidence="1">
    <location>
        <begin position="10"/>
        <end position="44"/>
    </location>
</feature>